<evidence type="ECO:0000256" key="1">
    <source>
        <dbReference type="SAM" id="MobiDB-lite"/>
    </source>
</evidence>
<dbReference type="EMBL" id="BPLQ01014795">
    <property type="protein sequence ID" value="GIY83218.1"/>
    <property type="molecule type" value="Genomic_DNA"/>
</dbReference>
<name>A0AAV4WLM3_9ARAC</name>
<sequence>MRTAEEPRLQAPSHRRHCPETESNGCCQITQLNACTHLSDDAACLFLRNPYHLTTRSTHVVVVVFRNLGTRVAIKLPAQCRATPAQTAQLA</sequence>
<keyword evidence="3" id="KW-1185">Reference proteome</keyword>
<gene>
    <name evidence="2" type="ORF">CDAR_366991</name>
</gene>
<dbReference type="Proteomes" id="UP001054837">
    <property type="component" value="Unassembled WGS sequence"/>
</dbReference>
<proteinExistence type="predicted"/>
<evidence type="ECO:0000313" key="2">
    <source>
        <dbReference type="EMBL" id="GIY83218.1"/>
    </source>
</evidence>
<evidence type="ECO:0000313" key="3">
    <source>
        <dbReference type="Proteomes" id="UP001054837"/>
    </source>
</evidence>
<organism evidence="2 3">
    <name type="scientific">Caerostris darwini</name>
    <dbReference type="NCBI Taxonomy" id="1538125"/>
    <lineage>
        <taxon>Eukaryota</taxon>
        <taxon>Metazoa</taxon>
        <taxon>Ecdysozoa</taxon>
        <taxon>Arthropoda</taxon>
        <taxon>Chelicerata</taxon>
        <taxon>Arachnida</taxon>
        <taxon>Araneae</taxon>
        <taxon>Araneomorphae</taxon>
        <taxon>Entelegynae</taxon>
        <taxon>Araneoidea</taxon>
        <taxon>Araneidae</taxon>
        <taxon>Caerostris</taxon>
    </lineage>
</organism>
<protein>
    <submittedName>
        <fullName evidence="2">Uncharacterized protein</fullName>
    </submittedName>
</protein>
<reference evidence="2 3" key="1">
    <citation type="submission" date="2021-06" db="EMBL/GenBank/DDBJ databases">
        <title>Caerostris darwini draft genome.</title>
        <authorList>
            <person name="Kono N."/>
            <person name="Arakawa K."/>
        </authorList>
    </citation>
    <scope>NUCLEOTIDE SEQUENCE [LARGE SCALE GENOMIC DNA]</scope>
</reference>
<comment type="caution">
    <text evidence="2">The sequence shown here is derived from an EMBL/GenBank/DDBJ whole genome shotgun (WGS) entry which is preliminary data.</text>
</comment>
<accession>A0AAV4WLM3</accession>
<feature type="region of interest" description="Disordered" evidence="1">
    <location>
        <begin position="1"/>
        <end position="22"/>
    </location>
</feature>
<dbReference type="AlphaFoldDB" id="A0AAV4WLM3"/>